<reference evidence="2 3" key="1">
    <citation type="submission" date="2023-07" db="EMBL/GenBank/DDBJ databases">
        <title>Sequencing the genomes of 1000 actinobacteria strains.</title>
        <authorList>
            <person name="Klenk H.-P."/>
        </authorList>
    </citation>
    <scope>NUCLEOTIDE SEQUENCE [LARGE SCALE GENOMIC DNA]</scope>
    <source>
        <strain evidence="2 3">DSM 44508</strain>
    </source>
</reference>
<dbReference type="Pfam" id="PF11021">
    <property type="entry name" value="DUF2613"/>
    <property type="match status" value="1"/>
</dbReference>
<organism evidence="2 3">
    <name type="scientific">Corynebacterium felinum</name>
    <dbReference type="NCBI Taxonomy" id="131318"/>
    <lineage>
        <taxon>Bacteria</taxon>
        <taxon>Bacillati</taxon>
        <taxon>Actinomycetota</taxon>
        <taxon>Actinomycetes</taxon>
        <taxon>Mycobacteriales</taxon>
        <taxon>Corynebacteriaceae</taxon>
        <taxon>Corynebacterium</taxon>
    </lineage>
</organism>
<evidence type="ECO:0000313" key="3">
    <source>
        <dbReference type="Proteomes" id="UP001183619"/>
    </source>
</evidence>
<evidence type="ECO:0000313" key="2">
    <source>
        <dbReference type="EMBL" id="MDR7353982.1"/>
    </source>
</evidence>
<proteinExistence type="predicted"/>
<keyword evidence="1" id="KW-1133">Transmembrane helix</keyword>
<gene>
    <name evidence="2" type="ORF">J2S37_000520</name>
</gene>
<dbReference type="Proteomes" id="UP001183619">
    <property type="component" value="Unassembled WGS sequence"/>
</dbReference>
<keyword evidence="1" id="KW-0472">Membrane</keyword>
<sequence length="65" mass="6557">MAFESDSLPRRTLGPTIASGAIGIALGIVAIVGASLISNANAVAEHPSVSAEHARLGDPEYGSRN</sequence>
<dbReference type="InterPro" id="IPR022566">
    <property type="entry name" value="DUF2613"/>
</dbReference>
<feature type="transmembrane region" description="Helical" evidence="1">
    <location>
        <begin position="12"/>
        <end position="37"/>
    </location>
</feature>
<dbReference type="EMBL" id="JAVDYF010000001">
    <property type="protein sequence ID" value="MDR7353982.1"/>
    <property type="molecule type" value="Genomic_DNA"/>
</dbReference>
<keyword evidence="3" id="KW-1185">Reference proteome</keyword>
<evidence type="ECO:0008006" key="4">
    <source>
        <dbReference type="Google" id="ProtNLM"/>
    </source>
</evidence>
<evidence type="ECO:0000256" key="1">
    <source>
        <dbReference type="SAM" id="Phobius"/>
    </source>
</evidence>
<name>A0ABU2B5U1_9CORY</name>
<protein>
    <recommendedName>
        <fullName evidence="4">DUF2613 domain-containing protein</fullName>
    </recommendedName>
</protein>
<accession>A0ABU2B5U1</accession>
<keyword evidence="1" id="KW-0812">Transmembrane</keyword>
<dbReference type="RefSeq" id="WP_277105385.1">
    <property type="nucleotide sequence ID" value="NZ_BAAAJS010000011.1"/>
</dbReference>
<comment type="caution">
    <text evidence="2">The sequence shown here is derived from an EMBL/GenBank/DDBJ whole genome shotgun (WGS) entry which is preliminary data.</text>
</comment>